<gene>
    <name evidence="1" type="ORF">GCM10010178_90380</name>
</gene>
<comment type="caution">
    <text evidence="1">The sequence shown here is derived from an EMBL/GenBank/DDBJ whole genome shotgun (WGS) entry which is preliminary data.</text>
</comment>
<organism evidence="1 2">
    <name type="scientific">Lentzea flava</name>
    <dbReference type="NCBI Taxonomy" id="103732"/>
    <lineage>
        <taxon>Bacteria</taxon>
        <taxon>Bacillati</taxon>
        <taxon>Actinomycetota</taxon>
        <taxon>Actinomycetes</taxon>
        <taxon>Pseudonocardiales</taxon>
        <taxon>Pseudonocardiaceae</taxon>
        <taxon>Lentzea</taxon>
    </lineage>
</organism>
<protein>
    <submittedName>
        <fullName evidence="1">Uncharacterized protein</fullName>
    </submittedName>
</protein>
<proteinExistence type="predicted"/>
<evidence type="ECO:0000313" key="1">
    <source>
        <dbReference type="EMBL" id="GGU86247.1"/>
    </source>
</evidence>
<evidence type="ECO:0000313" key="2">
    <source>
        <dbReference type="Proteomes" id="UP000649573"/>
    </source>
</evidence>
<name>A0ABQ2VHP8_9PSEU</name>
<accession>A0ABQ2VHP8</accession>
<keyword evidence="2" id="KW-1185">Reference proteome</keyword>
<dbReference type="Proteomes" id="UP000649573">
    <property type="component" value="Unassembled WGS sequence"/>
</dbReference>
<dbReference type="EMBL" id="BMRE01000101">
    <property type="protein sequence ID" value="GGU86247.1"/>
    <property type="molecule type" value="Genomic_DNA"/>
</dbReference>
<reference evidence="2" key="1">
    <citation type="journal article" date="2019" name="Int. J. Syst. Evol. Microbiol.">
        <title>The Global Catalogue of Microorganisms (GCM) 10K type strain sequencing project: providing services to taxonomists for standard genome sequencing and annotation.</title>
        <authorList>
            <consortium name="The Broad Institute Genomics Platform"/>
            <consortium name="The Broad Institute Genome Sequencing Center for Infectious Disease"/>
            <person name="Wu L."/>
            <person name="Ma J."/>
        </authorList>
    </citation>
    <scope>NUCLEOTIDE SEQUENCE [LARGE SCALE GENOMIC DNA]</scope>
    <source>
        <strain evidence="2">JCM 3296</strain>
    </source>
</reference>
<sequence>MRQGRPHRRGPGEAVALAPASQRYRQSCRIGKAEDTHQPALWLCDASRKAPRCHALSNGKAEAIPETAMRSEPDST</sequence>